<organism evidence="1 2">
    <name type="scientific">Leptospira alexanderi serovar Manhao 3 str. L 60</name>
    <dbReference type="NCBI Taxonomy" id="1049759"/>
    <lineage>
        <taxon>Bacteria</taxon>
        <taxon>Pseudomonadati</taxon>
        <taxon>Spirochaetota</taxon>
        <taxon>Spirochaetia</taxon>
        <taxon>Leptospirales</taxon>
        <taxon>Leptospiraceae</taxon>
        <taxon>Leptospira</taxon>
    </lineage>
</organism>
<dbReference type="EMBL" id="AHMT02000051">
    <property type="protein sequence ID" value="EQA61346.1"/>
    <property type="molecule type" value="Genomic_DNA"/>
</dbReference>
<gene>
    <name evidence="1" type="ORF">LEP1GSC062_1935</name>
</gene>
<dbReference type="Proteomes" id="UP000018747">
    <property type="component" value="Unassembled WGS sequence"/>
</dbReference>
<sequence>MGHVVVIGRSDLNFKGLLAEDVRTRLFVLDVRQKVTKY</sequence>
<accession>V6HVG3</accession>
<proteinExistence type="predicted"/>
<evidence type="ECO:0000313" key="2">
    <source>
        <dbReference type="Proteomes" id="UP000018747"/>
    </source>
</evidence>
<evidence type="ECO:0000313" key="1">
    <source>
        <dbReference type="EMBL" id="EQA61346.1"/>
    </source>
</evidence>
<name>V6HVG3_9LEPT</name>
<dbReference type="AlphaFoldDB" id="V6HVG3"/>
<reference evidence="1" key="1">
    <citation type="submission" date="2013-05" db="EMBL/GenBank/DDBJ databases">
        <authorList>
            <person name="Harkins D.M."/>
            <person name="Durkin A.S."/>
            <person name="Brinkac L.M."/>
            <person name="Haft D.H."/>
            <person name="Selengut J.D."/>
            <person name="Sanka R."/>
            <person name="DePew J."/>
            <person name="Purushe J."/>
            <person name="Hartskeerl R.A."/>
            <person name="Ahmed A."/>
            <person name="van der Linden H."/>
            <person name="Goris M.G.A."/>
            <person name="Vinetz J.M."/>
            <person name="Sutton G.G."/>
            <person name="Nierman W.C."/>
            <person name="Fouts D.E."/>
        </authorList>
    </citation>
    <scope>NUCLEOTIDE SEQUENCE [LARGE SCALE GENOMIC DNA]</scope>
    <source>
        <strain evidence="1">L 60</strain>
    </source>
</reference>
<comment type="caution">
    <text evidence="1">The sequence shown here is derived from an EMBL/GenBank/DDBJ whole genome shotgun (WGS) entry which is preliminary data.</text>
</comment>
<protein>
    <submittedName>
        <fullName evidence="1">Uncharacterized protein</fullName>
    </submittedName>
</protein>
<keyword evidence="2" id="KW-1185">Reference proteome</keyword>